<evidence type="ECO:0000313" key="2">
    <source>
        <dbReference type="EMBL" id="SHI21420.1"/>
    </source>
</evidence>
<dbReference type="Proteomes" id="UP000184268">
    <property type="component" value="Unassembled WGS sequence"/>
</dbReference>
<dbReference type="STRING" id="299255.SAMN02745129_0133"/>
<keyword evidence="3" id="KW-1185">Reference proteome</keyword>
<dbReference type="CDD" id="cd04301">
    <property type="entry name" value="NAT_SF"/>
    <property type="match status" value="1"/>
</dbReference>
<sequence length="146" mass="16393">MSMSRPPVECEWLKAPQAPLASAFYRSQGSKEKVRGDEQVAVARLDGQIIAALRISPRDGHWLLRAMLVSPELRRQGIATELLRFALAQRAEPLWCFALAALAPWYQQRGFEPVSAAPAAIEGPYRAYAQRQPLTLMCWQPAHVRL</sequence>
<dbReference type="EMBL" id="FQXG01000010">
    <property type="protein sequence ID" value="SHI21420.1"/>
    <property type="molecule type" value="Genomic_DNA"/>
</dbReference>
<dbReference type="InterPro" id="IPR000182">
    <property type="entry name" value="GNAT_dom"/>
</dbReference>
<accession>A0A1M5ZB24</accession>
<organism evidence="2 3">
    <name type="scientific">Ferrimonas marina</name>
    <dbReference type="NCBI Taxonomy" id="299255"/>
    <lineage>
        <taxon>Bacteria</taxon>
        <taxon>Pseudomonadati</taxon>
        <taxon>Pseudomonadota</taxon>
        <taxon>Gammaproteobacteria</taxon>
        <taxon>Alteromonadales</taxon>
        <taxon>Ferrimonadaceae</taxon>
        <taxon>Ferrimonas</taxon>
    </lineage>
</organism>
<dbReference type="SUPFAM" id="SSF55729">
    <property type="entry name" value="Acyl-CoA N-acyltransferases (Nat)"/>
    <property type="match status" value="1"/>
</dbReference>
<evidence type="ECO:0000259" key="1">
    <source>
        <dbReference type="PROSITE" id="PS51186"/>
    </source>
</evidence>
<dbReference type="PROSITE" id="PS51186">
    <property type="entry name" value="GNAT"/>
    <property type="match status" value="1"/>
</dbReference>
<reference evidence="2 3" key="1">
    <citation type="submission" date="2016-11" db="EMBL/GenBank/DDBJ databases">
        <authorList>
            <person name="Jaros S."/>
            <person name="Januszkiewicz K."/>
            <person name="Wedrychowicz H."/>
        </authorList>
    </citation>
    <scope>NUCLEOTIDE SEQUENCE [LARGE SCALE GENOMIC DNA]</scope>
    <source>
        <strain evidence="2 3">DSM 16917</strain>
    </source>
</reference>
<dbReference type="Gene3D" id="3.40.630.30">
    <property type="match status" value="1"/>
</dbReference>
<evidence type="ECO:0000313" key="3">
    <source>
        <dbReference type="Proteomes" id="UP000184268"/>
    </source>
</evidence>
<dbReference type="GO" id="GO:0016747">
    <property type="term" value="F:acyltransferase activity, transferring groups other than amino-acyl groups"/>
    <property type="evidence" value="ECO:0007669"/>
    <property type="project" value="InterPro"/>
</dbReference>
<protein>
    <submittedName>
        <fullName evidence="2">Acetyltransferase (GNAT) domain-containing protein</fullName>
    </submittedName>
</protein>
<name>A0A1M5ZB24_9GAMM</name>
<dbReference type="InterPro" id="IPR016181">
    <property type="entry name" value="Acyl_CoA_acyltransferase"/>
</dbReference>
<feature type="domain" description="N-acetyltransferase" evidence="1">
    <location>
        <begin position="1"/>
        <end position="135"/>
    </location>
</feature>
<dbReference type="Pfam" id="PF13508">
    <property type="entry name" value="Acetyltransf_7"/>
    <property type="match status" value="1"/>
</dbReference>
<dbReference type="AlphaFoldDB" id="A0A1M5ZB24"/>
<proteinExistence type="predicted"/>
<dbReference type="RefSeq" id="WP_082766706.1">
    <property type="nucleotide sequence ID" value="NZ_FQXG01000010.1"/>
</dbReference>
<keyword evidence="2" id="KW-0808">Transferase</keyword>
<gene>
    <name evidence="2" type="ORF">SAMN02745129_0133</name>
</gene>
<dbReference type="OrthoDB" id="8780005at2"/>